<evidence type="ECO:0000259" key="2">
    <source>
        <dbReference type="Pfam" id="PF01619"/>
    </source>
</evidence>
<dbReference type="Pfam" id="PF01619">
    <property type="entry name" value="Pro_dh"/>
    <property type="match status" value="1"/>
</dbReference>
<dbReference type="EMBL" id="UINC01061860">
    <property type="protein sequence ID" value="SVB87876.1"/>
    <property type="molecule type" value="Genomic_DNA"/>
</dbReference>
<feature type="domain" description="Proline dehydrogenase" evidence="2">
    <location>
        <begin position="2"/>
        <end position="223"/>
    </location>
</feature>
<feature type="non-terminal residue" evidence="3">
    <location>
        <position position="1"/>
    </location>
</feature>
<dbReference type="InterPro" id="IPR029041">
    <property type="entry name" value="FAD-linked_oxidoreductase-like"/>
</dbReference>
<protein>
    <recommendedName>
        <fullName evidence="2">Proline dehydrogenase domain-containing protein</fullName>
    </recommendedName>
</protein>
<proteinExistence type="predicted"/>
<evidence type="ECO:0000313" key="3">
    <source>
        <dbReference type="EMBL" id="SVB87876.1"/>
    </source>
</evidence>
<keyword evidence="1" id="KW-0560">Oxidoreductase</keyword>
<dbReference type="Gene3D" id="3.20.20.220">
    <property type="match status" value="1"/>
</dbReference>
<gene>
    <name evidence="3" type="ORF">METZ01_LOCUS240730</name>
</gene>
<accession>A0A382HKP4</accession>
<dbReference type="SUPFAM" id="SSF51730">
    <property type="entry name" value="FAD-linked oxidoreductase"/>
    <property type="match status" value="1"/>
</dbReference>
<organism evidence="3">
    <name type="scientific">marine metagenome</name>
    <dbReference type="NCBI Taxonomy" id="408172"/>
    <lineage>
        <taxon>unclassified sequences</taxon>
        <taxon>metagenomes</taxon>
        <taxon>ecological metagenomes</taxon>
    </lineage>
</organism>
<dbReference type="AlphaFoldDB" id="A0A382HKP4"/>
<sequence length="239" mass="27596">VGEQSKSTEEALIAQKEYLRILDLFQTDKLSLSIKPSMFGLSLSLDEALGFLKPITAKALESGQTIRLDMEDSSTTDSTIKLCQLLNQEFPNVMGITMQSNLYRTRDDLQRLKSQDISIRLVKGAYKENKEIAFMTSYEIKDNFVLLANDLKDYHSSQDAIATHDENILNQLTSSNNFNDIQFEFLFGVRRDLQIKLLKDKRVGVYLPYGKNWFSYTLRRLSEWKNIEFIAKNIIKEKL</sequence>
<dbReference type="InterPro" id="IPR002872">
    <property type="entry name" value="Proline_DH_dom"/>
</dbReference>
<evidence type="ECO:0000256" key="1">
    <source>
        <dbReference type="ARBA" id="ARBA00023002"/>
    </source>
</evidence>
<dbReference type="GO" id="GO:0016491">
    <property type="term" value="F:oxidoreductase activity"/>
    <property type="evidence" value="ECO:0007669"/>
    <property type="project" value="UniProtKB-KW"/>
</dbReference>
<reference evidence="3" key="1">
    <citation type="submission" date="2018-05" db="EMBL/GenBank/DDBJ databases">
        <authorList>
            <person name="Lanie J.A."/>
            <person name="Ng W.-L."/>
            <person name="Kazmierczak K.M."/>
            <person name="Andrzejewski T.M."/>
            <person name="Davidsen T.M."/>
            <person name="Wayne K.J."/>
            <person name="Tettelin H."/>
            <person name="Glass J.I."/>
            <person name="Rusch D."/>
            <person name="Podicherti R."/>
            <person name="Tsui H.-C.T."/>
            <person name="Winkler M.E."/>
        </authorList>
    </citation>
    <scope>NUCLEOTIDE SEQUENCE</scope>
</reference>
<name>A0A382HKP4_9ZZZZ</name>